<reference evidence="2" key="1">
    <citation type="journal article" date="2023" name="Insect Mol. Biol.">
        <title>Genome sequencing provides insights into the evolution of gene families encoding plant cell wall-degrading enzymes in longhorned beetles.</title>
        <authorList>
            <person name="Shin N.R."/>
            <person name="Okamura Y."/>
            <person name="Kirsch R."/>
            <person name="Pauchet Y."/>
        </authorList>
    </citation>
    <scope>NUCLEOTIDE SEQUENCE</scope>
    <source>
        <strain evidence="2">MMC_N1</strain>
    </source>
</reference>
<dbReference type="PANTHER" id="PTHR14663">
    <property type="entry name" value="METHYLTRANSFERASE NSUN7-RELATED"/>
    <property type="match status" value="1"/>
</dbReference>
<organism evidence="2 3">
    <name type="scientific">Molorchus minor</name>
    <dbReference type="NCBI Taxonomy" id="1323400"/>
    <lineage>
        <taxon>Eukaryota</taxon>
        <taxon>Metazoa</taxon>
        <taxon>Ecdysozoa</taxon>
        <taxon>Arthropoda</taxon>
        <taxon>Hexapoda</taxon>
        <taxon>Insecta</taxon>
        <taxon>Pterygota</taxon>
        <taxon>Neoptera</taxon>
        <taxon>Endopterygota</taxon>
        <taxon>Coleoptera</taxon>
        <taxon>Polyphaga</taxon>
        <taxon>Cucujiformia</taxon>
        <taxon>Chrysomeloidea</taxon>
        <taxon>Cerambycidae</taxon>
        <taxon>Lamiinae</taxon>
        <taxon>Monochamini</taxon>
        <taxon>Molorchus</taxon>
    </lineage>
</organism>
<accession>A0ABQ9K5Q4</accession>
<evidence type="ECO:0000313" key="3">
    <source>
        <dbReference type="Proteomes" id="UP001162164"/>
    </source>
</evidence>
<feature type="non-terminal residue" evidence="2">
    <location>
        <position position="1265"/>
    </location>
</feature>
<dbReference type="InterPro" id="IPR042620">
    <property type="entry name" value="NSUN7"/>
</dbReference>
<feature type="compositionally biased region" description="Basic and acidic residues" evidence="1">
    <location>
        <begin position="955"/>
        <end position="965"/>
    </location>
</feature>
<feature type="region of interest" description="Disordered" evidence="1">
    <location>
        <begin position="938"/>
        <end position="972"/>
    </location>
</feature>
<sequence length="1265" mass="145197">MEFLPIPMQIRTFILRNPMKTYDEYKRRNSHQAIPTFDRPSDLCKRAKQELFCFRRNGAVEGDGGDHRLWVNLSALGEGNIFAVLPQLMKDMLSDDAADDVDDGFFDVVLPSDKEWQKKIYFKLVEKQRLADTTTAPRESPLRSANIMYDTLQPENFDTKFEVDTKIADLKAEQETWFKSLVNSIRRYKDDLFGKESSSDTHIRKQRMLDYTVPPNYKFVFARFTDGFYRPAAIMGRNKKLHLFVLQFYHAKKCLYVKRKDILLKHGNLLDKKKKDDWFKVSFKQIFLTKKQVNKIYFVDPNPKRKKAVAVSAKVIRSDNTVDDSDQSFRAMLDPLMRETTAAKLHDWNIVPKPKALACEWRTEHVEKKPSIIRGLAPIAWTVSDIAKAGCLLSSPPLPTSFDDEQEMRRVYTLIYDVFRYKTILNQALSDISFFQIFPKLVDSAPHIWLLSYDLYHRSFMKREIKAAASANDLFDSAGMSYAENALWTQKVKLAAAVSRLRIKHNALSLNDLLPPHLKDERVTGVVKNLTCWVNRAKVRHCPDVMAFHPSLRARLARSPYVKERMLIVQDRSFCLGPATFSRLIANLELAGDVIQTHINSPRTTAYLATLLSRNDKIRKLMAFSAGNRKTEYEKYFSGLGINNINIFVERFIDVLPDSQFMEGVVAVFATPPNSYSAVSDPIDLVINKILTSRGSKKKINYSPNKIDIVNARSLLMLPNYCYRCVAGVGTYRMLEILTETANTKETRERIANVMEEQKENFKVRNVKASGKYTLKIRLYLLAYQLIQFVLYETHSGVDTENSIMATRAMREINKIALTQHEALQAKVTAGRENGQIDSKEINNNDKVEQADDTKAVQQPKDTDNGNVDSEAKLAEKIEVPETDFFDMPDLPALCNCDICKHCEKEGCYLCLLKRKKIIRLDDKYMIQMAENRGLFGCNASTSTTKSKSSRASKKKQDNPVEKTPRPKKKLKGEEIERIAAPTHSFLRHIKEIDEVDPCRKIDQEEEKPTMYRRWWSQTTQHILALRNSLVRQKLVPPLRLKNIDSKSVVDILAGSICRVDEMIAKSNDVSRIPVFPKLRLARNTVHEKVQIPLHVTSVEFPRPTYDEWDLGISCKSYVMRKSVLYDLKPYEKRDACVTAAPVIHRNILGRLTSAHIRQFVSPFYKQQNQPEVGVHQEVTEEQVLSEAIDETITAISAEMSVDEEDGLGNKCSQPLPVEGHSMPDINDKLLKDLKTVRRKRGRVQKALTRITLPTQNCLLRMMKE</sequence>
<feature type="region of interest" description="Disordered" evidence="1">
    <location>
        <begin position="829"/>
        <end position="870"/>
    </location>
</feature>
<evidence type="ECO:0000313" key="2">
    <source>
        <dbReference type="EMBL" id="KAJ8984877.1"/>
    </source>
</evidence>
<gene>
    <name evidence="2" type="ORF">NQ317_002717</name>
</gene>
<name>A0ABQ9K5Q4_9CUCU</name>
<feature type="compositionally biased region" description="Basic and acidic residues" evidence="1">
    <location>
        <begin position="838"/>
        <end position="855"/>
    </location>
</feature>
<keyword evidence="3" id="KW-1185">Reference proteome</keyword>
<proteinExistence type="predicted"/>
<dbReference type="Proteomes" id="UP001162164">
    <property type="component" value="Unassembled WGS sequence"/>
</dbReference>
<comment type="caution">
    <text evidence="2">The sequence shown here is derived from an EMBL/GenBank/DDBJ whole genome shotgun (WGS) entry which is preliminary data.</text>
</comment>
<dbReference type="EMBL" id="JAPWTJ010000024">
    <property type="protein sequence ID" value="KAJ8984877.1"/>
    <property type="molecule type" value="Genomic_DNA"/>
</dbReference>
<protein>
    <submittedName>
        <fullName evidence="2">Uncharacterized protein</fullName>
    </submittedName>
</protein>
<dbReference type="PANTHER" id="PTHR14663:SF2">
    <property type="entry name" value="METHYLTRANSFERASE NSUN7-RELATED"/>
    <property type="match status" value="1"/>
</dbReference>
<evidence type="ECO:0000256" key="1">
    <source>
        <dbReference type="SAM" id="MobiDB-lite"/>
    </source>
</evidence>